<dbReference type="CDD" id="cd00090">
    <property type="entry name" value="HTH_ARSR"/>
    <property type="match status" value="1"/>
</dbReference>
<evidence type="ECO:0000313" key="1">
    <source>
        <dbReference type="EMBL" id="MBD3930784.1"/>
    </source>
</evidence>
<dbReference type="EMBL" id="JACXYU010000001">
    <property type="protein sequence ID" value="MBD3930784.1"/>
    <property type="molecule type" value="Genomic_DNA"/>
</dbReference>
<reference evidence="1" key="1">
    <citation type="submission" date="2020-09" db="EMBL/GenBank/DDBJ databases">
        <title>Secondary metabolite and genome analysis of marine Streptomyces chumphonensis KK1-2T.</title>
        <authorList>
            <person name="Phongsopitanun W."/>
            <person name="Kanchanasin P."/>
            <person name="Pittayakhajonwut P."/>
            <person name="Suwanborirux K."/>
            <person name="Tanasupawat S."/>
        </authorList>
    </citation>
    <scope>NUCLEOTIDE SEQUENCE</scope>
    <source>
        <strain evidence="1">KK1-2</strain>
    </source>
</reference>
<accession>A0A927EY37</accession>
<dbReference type="InterPro" id="IPR036388">
    <property type="entry name" value="WH-like_DNA-bd_sf"/>
</dbReference>
<sequence>MDRVSVAELGRLDDVRVTAGRHPLPSMLSLLADALGVRPQGVPPAWRRAVASACAPHAAGVLSPAVAPGTLWVPDVLAPSPLGGRRPEEEFEAIRETPPEALAADLTADFPEGVPVRWQRVLDRPRRFVDDYVTLMTGLWQWYAPHWRGARELMDREVARIGTAAVSGSVAALLTTLSPRVSFADTVLTLPDPCGRAASLRDRRVTLVPLLSGTAASVVSLDRADAIWVGYPLPGLREAWGTRPRAPLAPDPLEAVLGTMRAHLLRHARHHPTMGRLSTLLVCAPSAVTHHCGLLERAGLVRRERHGQHVRVLLTARGRHLLALLTD</sequence>
<name>A0A927EY37_9ACTN</name>
<dbReference type="AlphaFoldDB" id="A0A927EY37"/>
<proteinExistence type="predicted"/>
<dbReference type="RefSeq" id="WP_191208018.1">
    <property type="nucleotide sequence ID" value="NZ_BAABKL010000039.1"/>
</dbReference>
<evidence type="ECO:0000313" key="2">
    <source>
        <dbReference type="Proteomes" id="UP000632289"/>
    </source>
</evidence>
<dbReference type="Gene3D" id="1.10.10.10">
    <property type="entry name" value="Winged helix-like DNA-binding domain superfamily/Winged helix DNA-binding domain"/>
    <property type="match status" value="1"/>
</dbReference>
<dbReference type="SUPFAM" id="SSF46785">
    <property type="entry name" value="Winged helix' DNA-binding domain"/>
    <property type="match status" value="1"/>
</dbReference>
<dbReference type="InterPro" id="IPR036390">
    <property type="entry name" value="WH_DNA-bd_sf"/>
</dbReference>
<comment type="caution">
    <text evidence="1">The sequence shown here is derived from an EMBL/GenBank/DDBJ whole genome shotgun (WGS) entry which is preliminary data.</text>
</comment>
<protein>
    <submittedName>
        <fullName evidence="1">Winged helix-turn-helix transcriptional regulator</fullName>
    </submittedName>
</protein>
<organism evidence="1 2">
    <name type="scientific">Streptomyces chumphonensis</name>
    <dbReference type="NCBI Taxonomy" id="1214925"/>
    <lineage>
        <taxon>Bacteria</taxon>
        <taxon>Bacillati</taxon>
        <taxon>Actinomycetota</taxon>
        <taxon>Actinomycetes</taxon>
        <taxon>Kitasatosporales</taxon>
        <taxon>Streptomycetaceae</taxon>
        <taxon>Streptomyces</taxon>
    </lineage>
</organism>
<dbReference type="InterPro" id="IPR011991">
    <property type="entry name" value="ArsR-like_HTH"/>
</dbReference>
<gene>
    <name evidence="1" type="ORF">IF129_04285</name>
</gene>
<keyword evidence="2" id="KW-1185">Reference proteome</keyword>
<dbReference type="Proteomes" id="UP000632289">
    <property type="component" value="Unassembled WGS sequence"/>
</dbReference>